<dbReference type="Proteomes" id="UP000321820">
    <property type="component" value="Chromosome"/>
</dbReference>
<name>A0A5B9EDD5_9BACT</name>
<dbReference type="AlphaFoldDB" id="A0A5B9EDD5"/>
<reference evidence="1 2" key="1">
    <citation type="submission" date="2019-08" db="EMBL/GenBank/DDBJ databases">
        <title>Complete genome sequence of Terriglobus albidus strain ORNL.</title>
        <authorList>
            <person name="Podar M."/>
        </authorList>
    </citation>
    <scope>NUCLEOTIDE SEQUENCE [LARGE SCALE GENOMIC DNA]</scope>
    <source>
        <strain evidence="1 2">ORNL</strain>
    </source>
</reference>
<proteinExistence type="predicted"/>
<protein>
    <recommendedName>
        <fullName evidence="3">GPW/gp25 family protein</fullName>
    </recommendedName>
</protein>
<dbReference type="OrthoDB" id="118643at2"/>
<gene>
    <name evidence="1" type="ORF">FTW19_10310</name>
</gene>
<evidence type="ECO:0000313" key="2">
    <source>
        <dbReference type="Proteomes" id="UP000321820"/>
    </source>
</evidence>
<organism evidence="1 2">
    <name type="scientific">Terriglobus albidus</name>
    <dbReference type="NCBI Taxonomy" id="1592106"/>
    <lineage>
        <taxon>Bacteria</taxon>
        <taxon>Pseudomonadati</taxon>
        <taxon>Acidobacteriota</taxon>
        <taxon>Terriglobia</taxon>
        <taxon>Terriglobales</taxon>
        <taxon>Acidobacteriaceae</taxon>
        <taxon>Terriglobus</taxon>
    </lineage>
</organism>
<dbReference type="KEGG" id="talb:FTW19_10310"/>
<keyword evidence="2" id="KW-1185">Reference proteome</keyword>
<accession>A0A5B9EDD5</accession>
<evidence type="ECO:0000313" key="1">
    <source>
        <dbReference type="EMBL" id="QEE28357.1"/>
    </source>
</evidence>
<sequence length="120" mass="13462">MSSLSFPMRLQENGLLRRSERSAALISLLQMMARTPQGSWKACPNFGLRDLFEDARLRADAAQLAMERINQSLTELQITGYAVTEVVRELSAGRDVDTYAITLEDISSQERITTSVVPER</sequence>
<dbReference type="EMBL" id="CP042806">
    <property type="protein sequence ID" value="QEE28357.1"/>
    <property type="molecule type" value="Genomic_DNA"/>
</dbReference>
<dbReference type="RefSeq" id="WP_147647547.1">
    <property type="nucleotide sequence ID" value="NZ_CP042806.1"/>
</dbReference>
<evidence type="ECO:0008006" key="3">
    <source>
        <dbReference type="Google" id="ProtNLM"/>
    </source>
</evidence>